<dbReference type="InterPro" id="IPR035992">
    <property type="entry name" value="Ricin_B-like_lectins"/>
</dbReference>
<feature type="region of interest" description="Disordered" evidence="1">
    <location>
        <begin position="29"/>
        <end position="81"/>
    </location>
</feature>
<evidence type="ECO:0000256" key="1">
    <source>
        <dbReference type="SAM" id="MobiDB-lite"/>
    </source>
</evidence>
<reference evidence="3 4" key="1">
    <citation type="submission" date="2024-10" db="EMBL/GenBank/DDBJ databases">
        <title>Updated reference genomes for cyclostephanoid diatoms.</title>
        <authorList>
            <person name="Roberts W.R."/>
            <person name="Alverson A.J."/>
        </authorList>
    </citation>
    <scope>NUCLEOTIDE SEQUENCE [LARGE SCALE GENOMIC DNA]</scope>
    <source>
        <strain evidence="3 4">AJA276-08</strain>
    </source>
</reference>
<keyword evidence="4" id="KW-1185">Reference proteome</keyword>
<sequence>MKHQLLLSYALTLTALAVSSKDADMIKPSDYTRRMVGGKSEKDTNSKPKSPSPKPSSAAKATPNSKGGKIGEGNSYTKSGKGSKAGDYDYYYMAPFTCPGKCIDADGENFDNEGVLQDAVMPCSMHSMHGRTQQWLLHMSSDIVQVESSVDLGKCISVNTDTKTNIKDACSGGTLKLLSCDNPASLWYFSGAQLLSSFCWAHASVSAAMSVTPSCEELIAAHNGTDVSTTNSAASAQATFMLMTIEDMSIIYSSDVIDHSTYSPTLSPIVGGP</sequence>
<dbReference type="PROSITE" id="PS50231">
    <property type="entry name" value="RICIN_B_LECTIN"/>
    <property type="match status" value="1"/>
</dbReference>
<dbReference type="CDD" id="cd00161">
    <property type="entry name" value="beta-trefoil_Ricin-like"/>
    <property type="match status" value="1"/>
</dbReference>
<evidence type="ECO:0008006" key="5">
    <source>
        <dbReference type="Google" id="ProtNLM"/>
    </source>
</evidence>
<dbReference type="EMBL" id="JALLAZ020001809">
    <property type="protein sequence ID" value="KAL3763155.1"/>
    <property type="molecule type" value="Genomic_DNA"/>
</dbReference>
<gene>
    <name evidence="3" type="ORF">ACHAW5_004658</name>
</gene>
<feature type="chain" id="PRO_5044840756" description="Ricin B lectin domain-containing protein" evidence="2">
    <location>
        <begin position="18"/>
        <end position="273"/>
    </location>
</feature>
<dbReference type="AlphaFoldDB" id="A0ABD3MRN0"/>
<protein>
    <recommendedName>
        <fullName evidence="5">Ricin B lectin domain-containing protein</fullName>
    </recommendedName>
</protein>
<proteinExistence type="predicted"/>
<keyword evidence="2" id="KW-0732">Signal</keyword>
<evidence type="ECO:0000256" key="2">
    <source>
        <dbReference type="SAM" id="SignalP"/>
    </source>
</evidence>
<feature type="signal peptide" evidence="2">
    <location>
        <begin position="1"/>
        <end position="17"/>
    </location>
</feature>
<organism evidence="3 4">
    <name type="scientific">Stephanodiscus triporus</name>
    <dbReference type="NCBI Taxonomy" id="2934178"/>
    <lineage>
        <taxon>Eukaryota</taxon>
        <taxon>Sar</taxon>
        <taxon>Stramenopiles</taxon>
        <taxon>Ochrophyta</taxon>
        <taxon>Bacillariophyta</taxon>
        <taxon>Coscinodiscophyceae</taxon>
        <taxon>Thalassiosirophycidae</taxon>
        <taxon>Stephanodiscales</taxon>
        <taxon>Stephanodiscaceae</taxon>
        <taxon>Stephanodiscus</taxon>
    </lineage>
</organism>
<feature type="compositionally biased region" description="Basic and acidic residues" evidence="1">
    <location>
        <begin position="29"/>
        <end position="46"/>
    </location>
</feature>
<dbReference type="SUPFAM" id="SSF50370">
    <property type="entry name" value="Ricin B-like lectins"/>
    <property type="match status" value="1"/>
</dbReference>
<accession>A0ABD3MRN0</accession>
<comment type="caution">
    <text evidence="3">The sequence shown here is derived from an EMBL/GenBank/DDBJ whole genome shotgun (WGS) entry which is preliminary data.</text>
</comment>
<dbReference type="Gene3D" id="2.80.10.50">
    <property type="match status" value="1"/>
</dbReference>
<name>A0ABD3MRN0_9STRA</name>
<evidence type="ECO:0000313" key="4">
    <source>
        <dbReference type="Proteomes" id="UP001530315"/>
    </source>
</evidence>
<feature type="compositionally biased region" description="Low complexity" evidence="1">
    <location>
        <begin position="55"/>
        <end position="66"/>
    </location>
</feature>
<dbReference type="Proteomes" id="UP001530315">
    <property type="component" value="Unassembled WGS sequence"/>
</dbReference>
<evidence type="ECO:0000313" key="3">
    <source>
        <dbReference type="EMBL" id="KAL3763155.1"/>
    </source>
</evidence>